<evidence type="ECO:0000313" key="13">
    <source>
        <dbReference type="Proteomes" id="UP000187464"/>
    </source>
</evidence>
<keyword evidence="7 9" id="KW-1133">Transmembrane helix</keyword>
<dbReference type="InterPro" id="IPR027417">
    <property type="entry name" value="P-loop_NTPase"/>
</dbReference>
<dbReference type="STRING" id="1642647.PSM36_1985"/>
<feature type="transmembrane region" description="Helical" evidence="9">
    <location>
        <begin position="269"/>
        <end position="299"/>
    </location>
</feature>
<keyword evidence="3" id="KW-1003">Cell membrane</keyword>
<dbReference type="InterPro" id="IPR017871">
    <property type="entry name" value="ABC_transporter-like_CS"/>
</dbReference>
<keyword evidence="13" id="KW-1185">Reference proteome</keyword>
<keyword evidence="2" id="KW-0813">Transport</keyword>
<evidence type="ECO:0000256" key="2">
    <source>
        <dbReference type="ARBA" id="ARBA00022448"/>
    </source>
</evidence>
<feature type="domain" description="ABC transporter" evidence="10">
    <location>
        <begin position="328"/>
        <end position="563"/>
    </location>
</feature>
<dbReference type="PROSITE" id="PS00211">
    <property type="entry name" value="ABC_TRANSPORTER_1"/>
    <property type="match status" value="1"/>
</dbReference>
<proteinExistence type="predicted"/>
<dbReference type="SUPFAM" id="SSF52540">
    <property type="entry name" value="P-loop containing nucleoside triphosphate hydrolases"/>
    <property type="match status" value="1"/>
</dbReference>
<evidence type="ECO:0000256" key="9">
    <source>
        <dbReference type="SAM" id="Phobius"/>
    </source>
</evidence>
<dbReference type="InterPro" id="IPR011527">
    <property type="entry name" value="ABC1_TM_dom"/>
</dbReference>
<dbReference type="GO" id="GO:0140359">
    <property type="term" value="F:ABC-type transporter activity"/>
    <property type="evidence" value="ECO:0007669"/>
    <property type="project" value="InterPro"/>
</dbReference>
<keyword evidence="8 9" id="KW-0472">Membrane</keyword>
<dbReference type="Pfam" id="PF00664">
    <property type="entry name" value="ABC_membrane"/>
    <property type="match status" value="1"/>
</dbReference>
<dbReference type="PANTHER" id="PTHR24221">
    <property type="entry name" value="ATP-BINDING CASSETTE SUB-FAMILY B"/>
    <property type="match status" value="1"/>
</dbReference>
<evidence type="ECO:0000313" key="12">
    <source>
        <dbReference type="EMBL" id="SCD20794.1"/>
    </source>
</evidence>
<feature type="domain" description="ABC transmembrane type-1" evidence="11">
    <location>
        <begin position="12"/>
        <end position="289"/>
    </location>
</feature>
<evidence type="ECO:0000256" key="8">
    <source>
        <dbReference type="ARBA" id="ARBA00023136"/>
    </source>
</evidence>
<dbReference type="InterPro" id="IPR036640">
    <property type="entry name" value="ABC1_TM_sf"/>
</dbReference>
<feature type="transmembrane region" description="Helical" evidence="9">
    <location>
        <begin position="234"/>
        <end position="257"/>
    </location>
</feature>
<evidence type="ECO:0000256" key="1">
    <source>
        <dbReference type="ARBA" id="ARBA00004651"/>
    </source>
</evidence>
<organism evidence="12 13">
    <name type="scientific">Proteiniphilum saccharofermentans</name>
    <dbReference type="NCBI Taxonomy" id="1642647"/>
    <lineage>
        <taxon>Bacteria</taxon>
        <taxon>Pseudomonadati</taxon>
        <taxon>Bacteroidota</taxon>
        <taxon>Bacteroidia</taxon>
        <taxon>Bacteroidales</taxon>
        <taxon>Dysgonomonadaceae</taxon>
        <taxon>Proteiniphilum</taxon>
    </lineage>
</organism>
<comment type="subcellular location">
    <subcellularLocation>
        <location evidence="1">Cell membrane</location>
        <topology evidence="1">Multi-pass membrane protein</topology>
    </subcellularLocation>
</comment>
<dbReference type="GO" id="GO:0005886">
    <property type="term" value="C:plasma membrane"/>
    <property type="evidence" value="ECO:0007669"/>
    <property type="project" value="UniProtKB-SubCell"/>
</dbReference>
<name>A0A1R3TB22_9BACT</name>
<dbReference type="FunFam" id="3.40.50.300:FF:000221">
    <property type="entry name" value="Multidrug ABC transporter ATP-binding protein"/>
    <property type="match status" value="1"/>
</dbReference>
<feature type="transmembrane region" description="Helical" evidence="9">
    <location>
        <begin position="127"/>
        <end position="147"/>
    </location>
</feature>
<sequence length="576" mass="64358">MSEQGARDFIKGVLWTTLQNFSFMLPVILVYLFLQHFLSPYLYGKEVVTTSIWEYIVFSIMAIGIIYVITRFQYENTYVNVYNESAVRRISLAEKLRKLPLSYFGEKNLSDLTSTVMQDATDLEHTFSHAVPQLVGSFVTLILAMIGLGFMNWQLALAVFWVVPVALTVLWITKKMQMREHQTSYLQKRAVTEKIQEGIQQIQEIKSYGQEEIYLHELSNEQERFEKGQIKGELLIGVIINTVHALIKLGIPTLILVGTTLLLAGKVNFLTYLFFLILSSVIFNPLLNALEHGAVLFFLDIRINRMNEIMNLPVQTGTAGYYVDDYTIRFDHVGFSYKDDEEKVLHDVSFEARQGEVTALIGPSGGGKSTAAKLAARFWDVNSGTITLGGTDITTIDPEALLKNYSIVFQDVVLFNGSVMDNIRIGKKDASDGEVLCAAHAAQCDDFVHNLPDGYRTIIGENGSTLSGGERQRISIARALLKDAPIVLLDEATASVDAENETKIQAAISELVKNRTVLIIAHRMRTVANADKIVVLENGRVAEIGSPSALIKQNGLFARMLRMQSTDVPRERDISV</sequence>
<accession>A0A1R3TB22</accession>
<evidence type="ECO:0000256" key="4">
    <source>
        <dbReference type="ARBA" id="ARBA00022692"/>
    </source>
</evidence>
<dbReference type="PANTHER" id="PTHR24221:SF397">
    <property type="entry name" value="ABC TRANSPORTER, ATP-BINDING TRANSMEMBRANE PROTEIN"/>
    <property type="match status" value="1"/>
</dbReference>
<dbReference type="SMART" id="SM00382">
    <property type="entry name" value="AAA"/>
    <property type="match status" value="1"/>
</dbReference>
<gene>
    <name evidence="12" type="ORF">PSM36_1985</name>
</gene>
<dbReference type="GO" id="GO:0016887">
    <property type="term" value="F:ATP hydrolysis activity"/>
    <property type="evidence" value="ECO:0007669"/>
    <property type="project" value="InterPro"/>
</dbReference>
<evidence type="ECO:0000259" key="11">
    <source>
        <dbReference type="PROSITE" id="PS50929"/>
    </source>
</evidence>
<evidence type="ECO:0000259" key="10">
    <source>
        <dbReference type="PROSITE" id="PS50893"/>
    </source>
</evidence>
<feature type="transmembrane region" description="Helical" evidence="9">
    <location>
        <begin position="153"/>
        <end position="172"/>
    </location>
</feature>
<dbReference type="EMBL" id="LT605205">
    <property type="protein sequence ID" value="SCD20794.1"/>
    <property type="molecule type" value="Genomic_DNA"/>
</dbReference>
<dbReference type="PROSITE" id="PS50893">
    <property type="entry name" value="ABC_TRANSPORTER_2"/>
    <property type="match status" value="1"/>
</dbReference>
<dbReference type="InterPro" id="IPR039421">
    <property type="entry name" value="Type_1_exporter"/>
</dbReference>
<keyword evidence="5" id="KW-0547">Nucleotide-binding</keyword>
<dbReference type="Gene3D" id="1.20.1560.10">
    <property type="entry name" value="ABC transporter type 1, transmembrane domain"/>
    <property type="match status" value="1"/>
</dbReference>
<dbReference type="PROSITE" id="PS50929">
    <property type="entry name" value="ABC_TM1F"/>
    <property type="match status" value="1"/>
</dbReference>
<feature type="transmembrane region" description="Helical" evidence="9">
    <location>
        <begin position="12"/>
        <end position="32"/>
    </location>
</feature>
<evidence type="ECO:0000256" key="5">
    <source>
        <dbReference type="ARBA" id="ARBA00022741"/>
    </source>
</evidence>
<protein>
    <submittedName>
        <fullName evidence="12">ABC-type multidrug transport system</fullName>
    </submittedName>
</protein>
<dbReference type="Proteomes" id="UP000187464">
    <property type="component" value="Chromosome I"/>
</dbReference>
<evidence type="ECO:0000256" key="6">
    <source>
        <dbReference type="ARBA" id="ARBA00022840"/>
    </source>
</evidence>
<keyword evidence="6" id="KW-0067">ATP-binding</keyword>
<dbReference type="KEGG" id="psac:PSM36_1985"/>
<dbReference type="InterPro" id="IPR003439">
    <property type="entry name" value="ABC_transporter-like_ATP-bd"/>
</dbReference>
<evidence type="ECO:0000256" key="7">
    <source>
        <dbReference type="ARBA" id="ARBA00022989"/>
    </source>
</evidence>
<dbReference type="InterPro" id="IPR003593">
    <property type="entry name" value="AAA+_ATPase"/>
</dbReference>
<dbReference type="GO" id="GO:0034040">
    <property type="term" value="F:ATPase-coupled lipid transmembrane transporter activity"/>
    <property type="evidence" value="ECO:0007669"/>
    <property type="project" value="TreeGrafter"/>
</dbReference>
<dbReference type="GO" id="GO:0005524">
    <property type="term" value="F:ATP binding"/>
    <property type="evidence" value="ECO:0007669"/>
    <property type="project" value="UniProtKB-KW"/>
</dbReference>
<feature type="transmembrane region" description="Helical" evidence="9">
    <location>
        <begin position="52"/>
        <end position="70"/>
    </location>
</feature>
<dbReference type="Gene3D" id="3.40.50.300">
    <property type="entry name" value="P-loop containing nucleotide triphosphate hydrolases"/>
    <property type="match status" value="1"/>
</dbReference>
<dbReference type="SUPFAM" id="SSF90123">
    <property type="entry name" value="ABC transporter transmembrane region"/>
    <property type="match status" value="1"/>
</dbReference>
<reference evidence="12 13" key="1">
    <citation type="submission" date="2016-08" db="EMBL/GenBank/DDBJ databases">
        <authorList>
            <person name="Seilhamer J.J."/>
        </authorList>
    </citation>
    <scope>NUCLEOTIDE SEQUENCE [LARGE SCALE GENOMIC DNA]</scope>
    <source>
        <strain evidence="12">M3/6</strain>
    </source>
</reference>
<dbReference type="Pfam" id="PF00005">
    <property type="entry name" value="ABC_tran"/>
    <property type="match status" value="1"/>
</dbReference>
<dbReference type="CDD" id="cd07346">
    <property type="entry name" value="ABC_6TM_exporters"/>
    <property type="match status" value="1"/>
</dbReference>
<dbReference type="AlphaFoldDB" id="A0A1R3TB22"/>
<evidence type="ECO:0000256" key="3">
    <source>
        <dbReference type="ARBA" id="ARBA00022475"/>
    </source>
</evidence>
<keyword evidence="4 9" id="KW-0812">Transmembrane</keyword>